<evidence type="ECO:0000313" key="2">
    <source>
        <dbReference type="EMBL" id="PLC12048.1"/>
    </source>
</evidence>
<dbReference type="GO" id="GO:0032259">
    <property type="term" value="P:methylation"/>
    <property type="evidence" value="ECO:0007669"/>
    <property type="project" value="UniProtKB-KW"/>
</dbReference>
<protein>
    <submittedName>
        <fullName evidence="2">SAM-dependent methyltransferase</fullName>
    </submittedName>
</protein>
<dbReference type="NCBIfam" id="NF037959">
    <property type="entry name" value="MFS_SpdSyn"/>
    <property type="match status" value="1"/>
</dbReference>
<dbReference type="GO" id="GO:0008168">
    <property type="term" value="F:methyltransferase activity"/>
    <property type="evidence" value="ECO:0007669"/>
    <property type="project" value="UniProtKB-KW"/>
</dbReference>
<organism evidence="2 3">
    <name type="scientific">Kocuria flava</name>
    <dbReference type="NCBI Taxonomy" id="446860"/>
    <lineage>
        <taxon>Bacteria</taxon>
        <taxon>Bacillati</taxon>
        <taxon>Actinomycetota</taxon>
        <taxon>Actinomycetes</taxon>
        <taxon>Micrococcales</taxon>
        <taxon>Micrococcaceae</taxon>
        <taxon>Kocuria</taxon>
    </lineage>
</organism>
<evidence type="ECO:0000256" key="1">
    <source>
        <dbReference type="ARBA" id="ARBA00023115"/>
    </source>
</evidence>
<sequence>MTGMRRFLKDAGVHAEIAPDGFTEGGWVLSIGGAEQSHVDLAHPEEIFYEYLRRIGHVADAVAPEGRPVAAVHLGAGALTLARYVAVTRPGSVQVAVELERELPAFVLEALPLPAGADVRVVVDDARAALPGLVPPGSADLVVLDVFAGRDAPAHLTEPSFYAEAAALLRPGGVLAVNVGDDPGLAFFAAQARAVRAALADVWCLADRGMLTGRYPGNLVLVGGTRPLPREWAERFAAAGPHPAGVLDGLGLEELIARR</sequence>
<gene>
    <name evidence="2" type="ORF">AUQ48_07130</name>
</gene>
<dbReference type="Proteomes" id="UP000234632">
    <property type="component" value="Unassembled WGS sequence"/>
</dbReference>
<name>A0A2N4T1F0_9MICC</name>
<dbReference type="SUPFAM" id="SSF53335">
    <property type="entry name" value="S-adenosyl-L-methionine-dependent methyltransferases"/>
    <property type="match status" value="1"/>
</dbReference>
<dbReference type="EMBL" id="LOMZ01000001">
    <property type="protein sequence ID" value="PLC12048.1"/>
    <property type="molecule type" value="Genomic_DNA"/>
</dbReference>
<dbReference type="GO" id="GO:0006596">
    <property type="term" value="P:polyamine biosynthetic process"/>
    <property type="evidence" value="ECO:0007669"/>
    <property type="project" value="UniProtKB-KW"/>
</dbReference>
<dbReference type="PANTHER" id="PTHR43317:SF1">
    <property type="entry name" value="THERMOSPERMINE SYNTHASE ACAULIS5"/>
    <property type="match status" value="1"/>
</dbReference>
<dbReference type="CDD" id="cd02440">
    <property type="entry name" value="AdoMet_MTases"/>
    <property type="match status" value="1"/>
</dbReference>
<proteinExistence type="predicted"/>
<keyword evidence="2" id="KW-0808">Transferase</keyword>
<keyword evidence="2" id="KW-0489">Methyltransferase</keyword>
<dbReference type="Gene3D" id="3.40.50.150">
    <property type="entry name" value="Vaccinia Virus protein VP39"/>
    <property type="match status" value="1"/>
</dbReference>
<dbReference type="PANTHER" id="PTHR43317">
    <property type="entry name" value="THERMOSPERMINE SYNTHASE ACAULIS5"/>
    <property type="match status" value="1"/>
</dbReference>
<keyword evidence="1" id="KW-0620">Polyamine biosynthesis</keyword>
<dbReference type="AlphaFoldDB" id="A0A2N4T1F0"/>
<reference evidence="2 3" key="1">
    <citation type="submission" date="2015-12" db="EMBL/GenBank/DDBJ databases">
        <authorList>
            <person name="Shamseldin A."/>
            <person name="Moawad H."/>
            <person name="Abd El-Rahim W.M."/>
            <person name="Sadowsky M.J."/>
        </authorList>
    </citation>
    <scope>NUCLEOTIDE SEQUENCE [LARGE SCALE GENOMIC DNA]</scope>
    <source>
        <strain evidence="2 3">S43</strain>
    </source>
</reference>
<comment type="caution">
    <text evidence="2">The sequence shown here is derived from an EMBL/GenBank/DDBJ whole genome shotgun (WGS) entry which is preliminary data.</text>
</comment>
<evidence type="ECO:0000313" key="3">
    <source>
        <dbReference type="Proteomes" id="UP000234632"/>
    </source>
</evidence>
<accession>A0A2N4T1F0</accession>
<dbReference type="InterPro" id="IPR029063">
    <property type="entry name" value="SAM-dependent_MTases_sf"/>
</dbReference>